<dbReference type="STRING" id="747725.A0A168JWN5"/>
<feature type="region of interest" description="Disordered" evidence="1">
    <location>
        <begin position="1"/>
        <end position="37"/>
    </location>
</feature>
<evidence type="ECO:0000313" key="5">
    <source>
        <dbReference type="Proteomes" id="UP000077051"/>
    </source>
</evidence>
<dbReference type="Gene3D" id="3.90.75.20">
    <property type="match status" value="3"/>
</dbReference>
<organism evidence="4 5">
    <name type="scientific">Mucor lusitanicus CBS 277.49</name>
    <dbReference type="NCBI Taxonomy" id="747725"/>
    <lineage>
        <taxon>Eukaryota</taxon>
        <taxon>Fungi</taxon>
        <taxon>Fungi incertae sedis</taxon>
        <taxon>Mucoromycota</taxon>
        <taxon>Mucoromycotina</taxon>
        <taxon>Mucoromycetes</taxon>
        <taxon>Mucorales</taxon>
        <taxon>Mucorineae</taxon>
        <taxon>Mucoraceae</taxon>
        <taxon>Mucor</taxon>
    </lineage>
</organism>
<dbReference type="Proteomes" id="UP000077051">
    <property type="component" value="Unassembled WGS sequence"/>
</dbReference>
<dbReference type="InterPro" id="IPR010902">
    <property type="entry name" value="NUMOD4"/>
</dbReference>
<proteinExistence type="predicted"/>
<evidence type="ECO:0008006" key="6">
    <source>
        <dbReference type="Google" id="ProtNLM"/>
    </source>
</evidence>
<comment type="caution">
    <text evidence="4">The sequence shown here is derived from an EMBL/GenBank/DDBJ whole genome shotgun (WGS) entry which is preliminary data.</text>
</comment>
<dbReference type="InterPro" id="IPR003615">
    <property type="entry name" value="HNH_nuc"/>
</dbReference>
<dbReference type="Pfam" id="PF07463">
    <property type="entry name" value="NUMOD4"/>
    <property type="match status" value="1"/>
</dbReference>
<dbReference type="VEuPathDB" id="FungiDB:MUCCIDRAFT_111049"/>
<name>A0A168JWN5_MUCCL</name>
<evidence type="ECO:0000259" key="3">
    <source>
        <dbReference type="Pfam" id="PF13392"/>
    </source>
</evidence>
<feature type="domain" description="NUMOD4" evidence="2">
    <location>
        <begin position="435"/>
        <end position="467"/>
    </location>
</feature>
<dbReference type="OrthoDB" id="2290985at2759"/>
<dbReference type="EMBL" id="AMYB01000005">
    <property type="protein sequence ID" value="OAD01706.1"/>
    <property type="molecule type" value="Genomic_DNA"/>
</dbReference>
<dbReference type="Pfam" id="PF13392">
    <property type="entry name" value="HNH_3"/>
    <property type="match status" value="1"/>
</dbReference>
<dbReference type="GO" id="GO:0016788">
    <property type="term" value="F:hydrolase activity, acting on ester bonds"/>
    <property type="evidence" value="ECO:0007669"/>
    <property type="project" value="InterPro"/>
</dbReference>
<sequence>MDNSDDDFRPPLPMPPRGGGPVRRQRRPARAARRHEIEPQAANVEIPIYENTNIADLPGEEWRYLPLPFVNVQASNLGRIKDLLRIRKQEAPVRNTDPRLRVQTNIRTEYKYRLVDDLVLLAFHNDGERREEAPFIIHVDGDHDDNLRQGLPRRRIIRSRRFQVQHNPLVIHTASPNYVAPRYMYENGQISNLHREGSVMKQRLDISGIARVDLMINGRYMAPSVAELVVDSFHVYDPDRQLIIYNDEDVTNLNVANLQPATRDEYVQHISNSLRATPEEEFRPVRHVSDVDMTHYLVSNRGRIYSTKTRTFLSWYESPQAYAAVILYHNTMSIYFAVNRLVWSAFHEREIRPGFVIDHLDMDRQNNDINNLEEVTQQEHTLRAFQARLNWLDTLPTAQLREIEDEQQELRQGERWLPARIMRGDSRFPLPEFGYEVSDQGRVRNAQSGRILRPASGKFGYVTVRLNGRSFRVNRLVASTFLENTDPATLLYVDHINGDRTNNFASNLRWVSLQEIARLSHGVRIRAYRADLSREHTFNSIQEAEGFNFTGQRFAVTTIKDRLKRGTPLHGWFFTRENDAATERQEETELLLEEQSLAPAQGEEDERVVLLDREQDPLARVV</sequence>
<feature type="compositionally biased region" description="Basic residues" evidence="1">
    <location>
        <begin position="23"/>
        <end position="33"/>
    </location>
</feature>
<dbReference type="SUPFAM" id="SSF54060">
    <property type="entry name" value="His-Me finger endonucleases"/>
    <property type="match status" value="3"/>
</dbReference>
<reference evidence="4 5" key="1">
    <citation type="submission" date="2015-06" db="EMBL/GenBank/DDBJ databases">
        <title>Expansion of signal transduction pathways in fungi by whole-genome duplication.</title>
        <authorList>
            <consortium name="DOE Joint Genome Institute"/>
            <person name="Corrochano L.M."/>
            <person name="Kuo A."/>
            <person name="Marcet-Houben M."/>
            <person name="Polaino S."/>
            <person name="Salamov A."/>
            <person name="Villalobos J.M."/>
            <person name="Alvarez M.I."/>
            <person name="Avalos J."/>
            <person name="Benito E.P."/>
            <person name="Benoit I."/>
            <person name="Burger G."/>
            <person name="Camino L.P."/>
            <person name="Canovas D."/>
            <person name="Cerda-Olmedo E."/>
            <person name="Cheng J.-F."/>
            <person name="Dominguez A."/>
            <person name="Elias M."/>
            <person name="Eslava A.P."/>
            <person name="Glaser F."/>
            <person name="Grimwood J."/>
            <person name="Gutierrez G."/>
            <person name="Heitman J."/>
            <person name="Henrissat B."/>
            <person name="Iturriaga E.A."/>
            <person name="Lang B.F."/>
            <person name="Lavin J.L."/>
            <person name="Lee S."/>
            <person name="Li W."/>
            <person name="Lindquist E."/>
            <person name="Lopez-Garcia S."/>
            <person name="Luque E.M."/>
            <person name="Marcos A.T."/>
            <person name="Martin J."/>
            <person name="Mccluskey K."/>
            <person name="Medina H.R."/>
            <person name="Miralles-Duran A."/>
            <person name="Miyazaki A."/>
            <person name="Munoz-Torres E."/>
            <person name="Oguiza J.A."/>
            <person name="Ohm R."/>
            <person name="Olmedo M."/>
            <person name="Orejas M."/>
            <person name="Ortiz-Castellanos L."/>
            <person name="Pisabarro A.G."/>
            <person name="Rodriguez-Romero J."/>
            <person name="Ruiz-Herrera J."/>
            <person name="Ruiz-Vazquez R."/>
            <person name="Sanz C."/>
            <person name="Schackwitz W."/>
            <person name="Schmutz J."/>
            <person name="Shahriari M."/>
            <person name="Shelest E."/>
            <person name="Silva-Franco F."/>
            <person name="Soanes D."/>
            <person name="Syed K."/>
            <person name="Tagua V.G."/>
            <person name="Talbot N.J."/>
            <person name="Thon M."/>
            <person name="De Vries R.P."/>
            <person name="Wiebenga A."/>
            <person name="Yadav J.S."/>
            <person name="Braun E.L."/>
            <person name="Baker S."/>
            <person name="Garre V."/>
            <person name="Horwitz B."/>
            <person name="Torres-Martinez S."/>
            <person name="Idnurm A."/>
            <person name="Herrera-Estrella A."/>
            <person name="Gabaldon T."/>
            <person name="Grigoriev I.V."/>
        </authorList>
    </citation>
    <scope>NUCLEOTIDE SEQUENCE [LARGE SCALE GENOMIC DNA]</scope>
    <source>
        <strain evidence="4 5">CBS 277.49</strain>
    </source>
</reference>
<dbReference type="AlphaFoldDB" id="A0A168JWN5"/>
<evidence type="ECO:0000259" key="2">
    <source>
        <dbReference type="Pfam" id="PF07463"/>
    </source>
</evidence>
<feature type="domain" description="HNH nuclease" evidence="3">
    <location>
        <begin position="338"/>
        <end position="381"/>
    </location>
</feature>
<keyword evidence="5" id="KW-1185">Reference proteome</keyword>
<protein>
    <recommendedName>
        <fullName evidence="6">HNH nuclease domain-containing protein</fullName>
    </recommendedName>
</protein>
<evidence type="ECO:0000313" key="4">
    <source>
        <dbReference type="EMBL" id="OAD01706.1"/>
    </source>
</evidence>
<dbReference type="InterPro" id="IPR044925">
    <property type="entry name" value="His-Me_finger_sf"/>
</dbReference>
<accession>A0A168JWN5</accession>
<gene>
    <name evidence="4" type="ORF">MUCCIDRAFT_111049</name>
</gene>
<evidence type="ECO:0000256" key="1">
    <source>
        <dbReference type="SAM" id="MobiDB-lite"/>
    </source>
</evidence>